<protein>
    <recommendedName>
        <fullName evidence="6">Zn(2)-C6 fungal-type domain-containing protein</fullName>
    </recommendedName>
</protein>
<proteinExistence type="predicted"/>
<keyword evidence="8" id="KW-1185">Reference proteome</keyword>
<dbReference type="STRING" id="1295533.A0A1E3HLZ7"/>
<dbReference type="InterPro" id="IPR001138">
    <property type="entry name" value="Zn2Cys6_DnaBD"/>
</dbReference>
<evidence type="ECO:0000313" key="7">
    <source>
        <dbReference type="EMBL" id="ODN77372.1"/>
    </source>
</evidence>
<dbReference type="PANTHER" id="PTHR31001">
    <property type="entry name" value="UNCHARACTERIZED TRANSCRIPTIONAL REGULATORY PROTEIN"/>
    <property type="match status" value="1"/>
</dbReference>
<dbReference type="CDD" id="cd00067">
    <property type="entry name" value="GAL4"/>
    <property type="match status" value="1"/>
</dbReference>
<dbReference type="Gene3D" id="4.10.240.10">
    <property type="entry name" value="Zn(2)-C6 fungal-type DNA-binding domain"/>
    <property type="match status" value="1"/>
</dbReference>
<dbReference type="OrthoDB" id="424974at2759"/>
<dbReference type="AlphaFoldDB" id="A0A1E3HLZ7"/>
<name>A0A1E3HLZ7_9TREE</name>
<dbReference type="PROSITE" id="PS00463">
    <property type="entry name" value="ZN2_CY6_FUNGAL_1"/>
    <property type="match status" value="1"/>
</dbReference>
<dbReference type="RefSeq" id="XP_018992608.1">
    <property type="nucleotide sequence ID" value="XM_019138665.1"/>
</dbReference>
<evidence type="ECO:0000259" key="6">
    <source>
        <dbReference type="PROSITE" id="PS50048"/>
    </source>
</evidence>
<keyword evidence="2" id="KW-0479">Metal-binding</keyword>
<dbReference type="GO" id="GO:0005634">
    <property type="term" value="C:nucleus"/>
    <property type="evidence" value="ECO:0007669"/>
    <property type="project" value="UniProtKB-SubCell"/>
</dbReference>
<dbReference type="EMBL" id="AWGJ01000007">
    <property type="protein sequence ID" value="ODN77372.1"/>
    <property type="molecule type" value="Genomic_DNA"/>
</dbReference>
<dbReference type="InterPro" id="IPR050613">
    <property type="entry name" value="Sec_Metabolite_Reg"/>
</dbReference>
<comment type="caution">
    <text evidence="7">The sequence shown here is derived from an EMBL/GenBank/DDBJ whole genome shotgun (WGS) entry which is preliminary data.</text>
</comment>
<feature type="region of interest" description="Disordered" evidence="5">
    <location>
        <begin position="1"/>
        <end position="29"/>
    </location>
</feature>
<dbReference type="SMART" id="SM00906">
    <property type="entry name" value="Fungal_trans"/>
    <property type="match status" value="1"/>
</dbReference>
<evidence type="ECO:0000256" key="3">
    <source>
        <dbReference type="ARBA" id="ARBA00023242"/>
    </source>
</evidence>
<dbReference type="SMART" id="SM00066">
    <property type="entry name" value="GAL4"/>
    <property type="match status" value="1"/>
</dbReference>
<evidence type="ECO:0000256" key="5">
    <source>
        <dbReference type="SAM" id="MobiDB-lite"/>
    </source>
</evidence>
<dbReference type="Pfam" id="PF04082">
    <property type="entry name" value="Fungal_trans"/>
    <property type="match status" value="1"/>
</dbReference>
<dbReference type="GO" id="GO:0000981">
    <property type="term" value="F:DNA-binding transcription factor activity, RNA polymerase II-specific"/>
    <property type="evidence" value="ECO:0007669"/>
    <property type="project" value="InterPro"/>
</dbReference>
<comment type="subcellular location">
    <subcellularLocation>
        <location evidence="1">Nucleus</location>
    </subcellularLocation>
</comment>
<feature type="coiled-coil region" evidence="4">
    <location>
        <begin position="76"/>
        <end position="103"/>
    </location>
</feature>
<dbReference type="CDD" id="cd12148">
    <property type="entry name" value="fungal_TF_MHR"/>
    <property type="match status" value="1"/>
</dbReference>
<dbReference type="GO" id="GO:0008270">
    <property type="term" value="F:zinc ion binding"/>
    <property type="evidence" value="ECO:0007669"/>
    <property type="project" value="InterPro"/>
</dbReference>
<dbReference type="PROSITE" id="PS50048">
    <property type="entry name" value="ZN2_CY6_FUNGAL_2"/>
    <property type="match status" value="1"/>
</dbReference>
<dbReference type="Pfam" id="PF00172">
    <property type="entry name" value="Zn_clus"/>
    <property type="match status" value="1"/>
</dbReference>
<organism evidence="7 8">
    <name type="scientific">Cryptococcus amylolentus CBS 6039</name>
    <dbReference type="NCBI Taxonomy" id="1295533"/>
    <lineage>
        <taxon>Eukaryota</taxon>
        <taxon>Fungi</taxon>
        <taxon>Dikarya</taxon>
        <taxon>Basidiomycota</taxon>
        <taxon>Agaricomycotina</taxon>
        <taxon>Tremellomycetes</taxon>
        <taxon>Tremellales</taxon>
        <taxon>Cryptococcaceae</taxon>
        <taxon>Cryptococcus</taxon>
    </lineage>
</organism>
<feature type="region of interest" description="Disordered" evidence="5">
    <location>
        <begin position="715"/>
        <end position="745"/>
    </location>
</feature>
<dbReference type="PANTHER" id="PTHR31001:SF56">
    <property type="entry name" value="ZN(2)-C6 FUNGAL-TYPE DOMAIN-CONTAINING PROTEIN"/>
    <property type="match status" value="1"/>
</dbReference>
<evidence type="ECO:0000256" key="1">
    <source>
        <dbReference type="ARBA" id="ARBA00004123"/>
    </source>
</evidence>
<evidence type="ECO:0000313" key="8">
    <source>
        <dbReference type="Proteomes" id="UP000094065"/>
    </source>
</evidence>
<feature type="domain" description="Zn(2)-C6 fungal-type" evidence="6">
    <location>
        <begin position="39"/>
        <end position="68"/>
    </location>
</feature>
<dbReference type="InterPro" id="IPR007219">
    <property type="entry name" value="XnlR_reg_dom"/>
</dbReference>
<evidence type="ECO:0000256" key="2">
    <source>
        <dbReference type="ARBA" id="ARBA00022723"/>
    </source>
</evidence>
<dbReference type="GeneID" id="30155869"/>
<keyword evidence="4" id="KW-0175">Coiled coil</keyword>
<keyword evidence="3" id="KW-0539">Nucleus</keyword>
<sequence>MEAPDMPVISSDHVHPSKGAAEPAIKKSRKGNRFQPIVSCLECRRMKWKCDRNFPCNNCKKRGLESMCPNGQLSGAKSDRQQVVEMQTRIDELERELHLVRQAIPTSSTNPPHSHPPDIPTPLLPTSAVPSTSAATRISPEGLEDGAKGAGKRADHGQLTLGETPGISRFFGGAGTQYLMHSEGHSSPISATVPSPSLTMLSSFLPGASKQLSLDQIQSYLPDAITTAHLSGIFFEHGCVNYDIIRSDSFEQIYLAISNTSSSSAPIASARTSKGDENNQHLALVLLVLAVGAQMDTALPPYNEVGEGLYHLGCIALAHDVSSSITLVQAIITMSRYESNSGRTVAYEAFWPILGLGIRCAQQIGLHRDGKNWALSDDEVELRRRVYWEMYQEDTLQSMSQGRPRGTNESTVDVVFPTLDPSSMTSKFSRFKYRVSLIFARINSLFSEVKSVSFDLVLALDKATRSLESKLPPELVSGSNLPAHQATRRSHFQQLLLRLYLNEAIVFVHRSYFARVLRECQAEPLTSPYSFSYVAELESSRIMIDILKSAMAVDPDIAGRYWIFWFHAFMAIHNFSVSVVRSPHSSLAQAALAQIREGVNLYESVGKGYKAYSDLPIVRQLLTRASDAIASPSTTHPLDAPFPADLLGVGTTLRRANDRPLPSLSTSTSNTRSFLPDLVTFPTTIADAIAYQNSLLPTPADPTLASSLSRPLEASGVAEGSSLGHEENSDWPSWGDGDGSGFGENEGSLEYDYDAFLASIIGVDPISLAGLVHDE</sequence>
<dbReference type="Proteomes" id="UP000094065">
    <property type="component" value="Unassembled WGS sequence"/>
</dbReference>
<feature type="compositionally biased region" description="Pro residues" evidence="5">
    <location>
        <begin position="113"/>
        <end position="123"/>
    </location>
</feature>
<dbReference type="GO" id="GO:0003677">
    <property type="term" value="F:DNA binding"/>
    <property type="evidence" value="ECO:0007669"/>
    <property type="project" value="InterPro"/>
</dbReference>
<accession>A0A1E3HLZ7</accession>
<reference evidence="7 8" key="1">
    <citation type="submission" date="2016-06" db="EMBL/GenBank/DDBJ databases">
        <title>Evolution of pathogenesis and genome organization in the Tremellales.</title>
        <authorList>
            <person name="Cuomo C."/>
            <person name="Litvintseva A."/>
            <person name="Heitman J."/>
            <person name="Chen Y."/>
            <person name="Sun S."/>
            <person name="Springer D."/>
            <person name="Dromer F."/>
            <person name="Young S."/>
            <person name="Zeng Q."/>
            <person name="Chapman S."/>
            <person name="Gujja S."/>
            <person name="Saif S."/>
            <person name="Birren B."/>
        </authorList>
    </citation>
    <scope>NUCLEOTIDE SEQUENCE [LARGE SCALE GENOMIC DNA]</scope>
    <source>
        <strain evidence="7 8">CBS 6039</strain>
    </source>
</reference>
<dbReference type="InterPro" id="IPR036864">
    <property type="entry name" value="Zn2-C6_fun-type_DNA-bd_sf"/>
</dbReference>
<evidence type="ECO:0000256" key="4">
    <source>
        <dbReference type="SAM" id="Coils"/>
    </source>
</evidence>
<dbReference type="GO" id="GO:0006351">
    <property type="term" value="P:DNA-templated transcription"/>
    <property type="evidence" value="ECO:0007669"/>
    <property type="project" value="InterPro"/>
</dbReference>
<dbReference type="SUPFAM" id="SSF57701">
    <property type="entry name" value="Zn2/Cys6 DNA-binding domain"/>
    <property type="match status" value="1"/>
</dbReference>
<gene>
    <name evidence="7" type="ORF">L202_04560</name>
</gene>
<feature type="region of interest" description="Disordered" evidence="5">
    <location>
        <begin position="105"/>
        <end position="153"/>
    </location>
</feature>